<dbReference type="PANTHER" id="PTHR47345">
    <property type="entry name" value="CUT9-INTERACTING PROTEIN SCN1"/>
    <property type="match status" value="1"/>
</dbReference>
<dbReference type="Proteomes" id="UP000018144">
    <property type="component" value="Unassembled WGS sequence"/>
</dbReference>
<dbReference type="OMA" id="VPCFGWH"/>
<accession>U4KVI1</accession>
<dbReference type="InterPro" id="IPR032466">
    <property type="entry name" value="Metal_Hydrolase"/>
</dbReference>
<dbReference type="SUPFAM" id="SSF51556">
    <property type="entry name" value="Metallo-dependent hydrolases"/>
    <property type="match status" value="1"/>
</dbReference>
<dbReference type="Pfam" id="PF01026">
    <property type="entry name" value="TatD_DNase"/>
    <property type="match status" value="1"/>
</dbReference>
<evidence type="ECO:0000313" key="2">
    <source>
        <dbReference type="EMBL" id="CCX05588.1"/>
    </source>
</evidence>
<evidence type="ECO:0000256" key="1">
    <source>
        <dbReference type="SAM" id="MobiDB-lite"/>
    </source>
</evidence>
<dbReference type="eggNOG" id="KOG3020">
    <property type="taxonomic scope" value="Eukaryota"/>
</dbReference>
<proteinExistence type="predicted"/>
<protein>
    <submittedName>
        <fullName evidence="2">Similar to Cut9-interacting protein scn1 acc. no. P41890</fullName>
    </submittedName>
</protein>
<gene>
    <name evidence="2" type="ORF">PCON_05175</name>
</gene>
<dbReference type="InterPro" id="IPR053044">
    <property type="entry name" value="Metallo-hydrolase/TatD-type"/>
</dbReference>
<dbReference type="GO" id="GO:0016788">
    <property type="term" value="F:hydrolase activity, acting on ester bonds"/>
    <property type="evidence" value="ECO:0007669"/>
    <property type="project" value="InterPro"/>
</dbReference>
<name>U4KVI1_PYROM</name>
<reference evidence="2 3" key="1">
    <citation type="journal article" date="2013" name="PLoS Genet.">
        <title>The genome and development-dependent transcriptomes of Pyronema confluens: a window into fungal evolution.</title>
        <authorList>
            <person name="Traeger S."/>
            <person name="Altegoer F."/>
            <person name="Freitag M."/>
            <person name="Gabaldon T."/>
            <person name="Kempken F."/>
            <person name="Kumar A."/>
            <person name="Marcet-Houben M."/>
            <person name="Poggeler S."/>
            <person name="Stajich J.E."/>
            <person name="Nowrousian M."/>
        </authorList>
    </citation>
    <scope>NUCLEOTIDE SEQUENCE [LARGE SCALE GENOMIC DNA]</scope>
    <source>
        <strain evidence="3">CBS 100304</strain>
        <tissue evidence="2">Vegetative mycelium</tissue>
    </source>
</reference>
<dbReference type="InterPro" id="IPR001130">
    <property type="entry name" value="TatD-like"/>
</dbReference>
<evidence type="ECO:0000313" key="3">
    <source>
        <dbReference type="Proteomes" id="UP000018144"/>
    </source>
</evidence>
<organism evidence="2 3">
    <name type="scientific">Pyronema omphalodes (strain CBS 100304)</name>
    <name type="common">Pyronema confluens</name>
    <dbReference type="NCBI Taxonomy" id="1076935"/>
    <lineage>
        <taxon>Eukaryota</taxon>
        <taxon>Fungi</taxon>
        <taxon>Dikarya</taxon>
        <taxon>Ascomycota</taxon>
        <taxon>Pezizomycotina</taxon>
        <taxon>Pezizomycetes</taxon>
        <taxon>Pezizales</taxon>
        <taxon>Pyronemataceae</taxon>
        <taxon>Pyronema</taxon>
    </lineage>
</organism>
<dbReference type="Gene3D" id="3.20.20.140">
    <property type="entry name" value="Metal-dependent hydrolases"/>
    <property type="match status" value="1"/>
</dbReference>
<feature type="compositionally biased region" description="Acidic residues" evidence="1">
    <location>
        <begin position="210"/>
        <end position="221"/>
    </location>
</feature>
<keyword evidence="3" id="KW-1185">Reference proteome</keyword>
<dbReference type="PANTHER" id="PTHR47345:SF1">
    <property type="entry name" value="CUT9-INTERACTING PROTEIN SCN1"/>
    <property type="match status" value="1"/>
</dbReference>
<dbReference type="EMBL" id="HF935261">
    <property type="protein sequence ID" value="CCX05588.1"/>
    <property type="molecule type" value="Genomic_DNA"/>
</dbReference>
<sequence length="335" mass="38328">MDATASIPSMKAGKLAIMGTRSHDQQLVAQLARSYPDRIVPSFGYHPWFSHMIYDDSQNEEVNAEEHYSSVLTPVPDKEFMEKLPPPRKLSEIIAEIRDNLEEFPKAMVGEIGLDRAFRLPIPNEQPKRLSKYHVSMDHQRIIFLAQLRLAGEMRRGVSVHGVQCHGVIFDSLKVLWAGYERKVERSRDRRRRRRKVAPGVYEILPDINPSDESDPEDEDEPKPYPPRICLHSFSAPIGVLKQYLSFPAPSRLWFSFSTTINAREEKGHMEKVKETIKELPEECVLVESDLHTAGNEMDEALENAVRFVCGVRGWSIEEGTRKLAENFTAYIGEI</sequence>
<dbReference type="AlphaFoldDB" id="U4KVI1"/>
<feature type="region of interest" description="Disordered" evidence="1">
    <location>
        <begin position="205"/>
        <end position="226"/>
    </location>
</feature>
<dbReference type="OrthoDB" id="413993at2759"/>